<comment type="function">
    <text evidence="10">Catalyzes the synthesis of gamma-glutamylcysteine (gamma-GC).</text>
</comment>
<comment type="similarity">
    <text evidence="10">Belongs to the glutamate--cysteine ligase type 2 family. EgtA subfamily.</text>
</comment>
<evidence type="ECO:0000256" key="8">
    <source>
        <dbReference type="ARBA" id="ARBA00022946"/>
    </source>
</evidence>
<dbReference type="GO" id="GO:0004357">
    <property type="term" value="F:glutamate-cysteine ligase activity"/>
    <property type="evidence" value="ECO:0007669"/>
    <property type="project" value="UniProtKB-UniRule"/>
</dbReference>
<dbReference type="Pfam" id="PF04107">
    <property type="entry name" value="GCS2"/>
    <property type="match status" value="1"/>
</dbReference>
<dbReference type="PIRSF" id="PIRSF017901">
    <property type="entry name" value="GCL"/>
    <property type="match status" value="1"/>
</dbReference>
<dbReference type="NCBIfam" id="TIGR01436">
    <property type="entry name" value="glu_cys_lig_pln"/>
    <property type="match status" value="1"/>
</dbReference>
<comment type="catalytic activity">
    <reaction evidence="10">
        <text>L-cysteine + L-glutamate + ATP = gamma-L-glutamyl-L-cysteine + ADP + phosphate + H(+)</text>
        <dbReference type="Rhea" id="RHEA:13285"/>
        <dbReference type="ChEBI" id="CHEBI:15378"/>
        <dbReference type="ChEBI" id="CHEBI:29985"/>
        <dbReference type="ChEBI" id="CHEBI:30616"/>
        <dbReference type="ChEBI" id="CHEBI:35235"/>
        <dbReference type="ChEBI" id="CHEBI:43474"/>
        <dbReference type="ChEBI" id="CHEBI:58173"/>
        <dbReference type="ChEBI" id="CHEBI:456216"/>
        <dbReference type="EC" id="6.3.2.2"/>
    </reaction>
</comment>
<keyword evidence="13" id="KW-1185">Reference proteome</keyword>
<organism evidence="12 13">
    <name type="scientific">Arboricoccus pini</name>
    <dbReference type="NCBI Taxonomy" id="1963835"/>
    <lineage>
        <taxon>Bacteria</taxon>
        <taxon>Pseudomonadati</taxon>
        <taxon>Pseudomonadota</taxon>
        <taxon>Alphaproteobacteria</taxon>
        <taxon>Geminicoccales</taxon>
        <taxon>Geminicoccaceae</taxon>
        <taxon>Arboricoccus</taxon>
    </lineage>
</organism>
<reference evidence="12 13" key="1">
    <citation type="submission" date="2017-06" db="EMBL/GenBank/DDBJ databases">
        <authorList>
            <person name="Kim H.J."/>
            <person name="Triplett B.A."/>
        </authorList>
    </citation>
    <scope>NUCLEOTIDE SEQUENCE [LARGE SCALE GENOMIC DNA]</scope>
    <source>
        <strain evidence="12 13">B29T1</strain>
    </source>
</reference>
<evidence type="ECO:0000256" key="6">
    <source>
        <dbReference type="ARBA" id="ARBA00022741"/>
    </source>
</evidence>
<dbReference type="EMBL" id="FYEH01000003">
    <property type="protein sequence ID" value="SNB62289.1"/>
    <property type="molecule type" value="Genomic_DNA"/>
</dbReference>
<gene>
    <name evidence="12" type="ORF">SAMN07250955_10384</name>
</gene>
<dbReference type="OrthoDB" id="9780152at2"/>
<dbReference type="SUPFAM" id="SSF55931">
    <property type="entry name" value="Glutamine synthetase/guanido kinase"/>
    <property type="match status" value="1"/>
</dbReference>
<evidence type="ECO:0000256" key="10">
    <source>
        <dbReference type="PIRNR" id="PIRNR017901"/>
    </source>
</evidence>
<name>A0A212QS87_9PROT</name>
<comment type="subunit">
    <text evidence="3">Homodimer or monomer when oxidized or reduced, respectively.</text>
</comment>
<evidence type="ECO:0000256" key="3">
    <source>
        <dbReference type="ARBA" id="ARBA00011153"/>
    </source>
</evidence>
<evidence type="ECO:0000256" key="9">
    <source>
        <dbReference type="ARBA" id="ARBA00023157"/>
    </source>
</evidence>
<evidence type="ECO:0000256" key="7">
    <source>
        <dbReference type="ARBA" id="ARBA00022840"/>
    </source>
</evidence>
<dbReference type="Gene3D" id="3.30.590.20">
    <property type="match status" value="1"/>
</dbReference>
<evidence type="ECO:0000313" key="12">
    <source>
        <dbReference type="EMBL" id="SNB62289.1"/>
    </source>
</evidence>
<dbReference type="RefSeq" id="WP_088560337.1">
    <property type="nucleotide sequence ID" value="NZ_FYEH01000003.1"/>
</dbReference>
<dbReference type="AlphaFoldDB" id="A0A212QS87"/>
<protein>
    <recommendedName>
        <fullName evidence="10">Glutamate--cysteine ligase</fullName>
        <ecNumber evidence="10">6.3.2.2</ecNumber>
    </recommendedName>
</protein>
<dbReference type="PANTHER" id="PTHR34378:SF1">
    <property type="entry name" value="GLUTAMATE--CYSTEINE LIGASE, CHLOROPLASTIC"/>
    <property type="match status" value="1"/>
</dbReference>
<dbReference type="GO" id="GO:0006750">
    <property type="term" value="P:glutathione biosynthetic process"/>
    <property type="evidence" value="ECO:0007669"/>
    <property type="project" value="UniProtKB-UniRule"/>
</dbReference>
<dbReference type="InterPro" id="IPR006336">
    <property type="entry name" value="GCS2"/>
</dbReference>
<sequence>MAAPPSGKGEPITDKRQLVEFLASGAKPPAAFRIGTEHEKFAFTREDGRPLPYAGPRGIRALLDGLAREFGWTPVLENDQPIALIKNDCSISLEPGGQFELSGGPLETLHQTCSEVTTHLEEVRKIADPLSIAMLGMGFNPKWRREDIPWMPKGRYKIMGEYMPKVGKLGLDMMLRTCTVQVNLDFASEADMVRKFRTSLALQSIATSLFANSPFVEGRPNGFLSYRSWIWTDTDNDRCGVPRFVFEDGMGFERYVEWMLDVPMYFVYREGRYIDCTGQSFRAFLDGRLPQLPGERPYLSDWSDHLTTAFPEVRLKKFLEMRGADAGSWRSLCALPAFWVGLLYDETALDEAEELVRDWSVGEIEAVRLAVPRQGLKAKVGKRSVHEVARDALAIANRGLIRRARVNWEGADETRYLRRLEEVVETGRTPAEVKLASFNGAWEGQIDKVFSDYAY</sequence>
<dbReference type="InterPro" id="IPR035434">
    <property type="entry name" value="GCL_bact_plant"/>
</dbReference>
<evidence type="ECO:0000256" key="1">
    <source>
        <dbReference type="ARBA" id="ARBA00005006"/>
    </source>
</evidence>
<proteinExistence type="inferred from homology"/>
<keyword evidence="9 11" id="KW-1015">Disulfide bond</keyword>
<comment type="pathway">
    <text evidence="1">Sulfur metabolism; glutathione biosynthesis; glutathione from L-cysteine and L-glutamate: step 1/2.</text>
</comment>
<evidence type="ECO:0000256" key="5">
    <source>
        <dbReference type="ARBA" id="ARBA00022684"/>
    </source>
</evidence>
<evidence type="ECO:0000256" key="4">
    <source>
        <dbReference type="ARBA" id="ARBA00022598"/>
    </source>
</evidence>
<comment type="similarity">
    <text evidence="2">Belongs to the carboxylate-amine ligase family. Glutamate--cysteine ligase type 2 subfamily.</text>
</comment>
<keyword evidence="7 10" id="KW-0067">ATP-binding</keyword>
<keyword evidence="5" id="KW-0317">Glutathione biosynthesis</keyword>
<dbReference type="EC" id="6.3.2.2" evidence="10"/>
<accession>A0A212QS87</accession>
<keyword evidence="4 10" id="KW-0436">Ligase</keyword>
<evidence type="ECO:0000313" key="13">
    <source>
        <dbReference type="Proteomes" id="UP000197065"/>
    </source>
</evidence>
<feature type="disulfide bond" evidence="11">
    <location>
        <begin position="113"/>
        <end position="333"/>
    </location>
</feature>
<evidence type="ECO:0000256" key="11">
    <source>
        <dbReference type="PIRSR" id="PIRSR017901-50"/>
    </source>
</evidence>
<dbReference type="InterPro" id="IPR014746">
    <property type="entry name" value="Gln_synth/guanido_kin_cat_dom"/>
</dbReference>
<keyword evidence="8" id="KW-0809">Transit peptide</keyword>
<dbReference type="Proteomes" id="UP000197065">
    <property type="component" value="Unassembled WGS sequence"/>
</dbReference>
<evidence type="ECO:0000256" key="2">
    <source>
        <dbReference type="ARBA" id="ARBA00010253"/>
    </source>
</evidence>
<keyword evidence="6 10" id="KW-0547">Nucleotide-binding</keyword>
<dbReference type="InterPro" id="IPR011556">
    <property type="entry name" value="Glut_cys_lig_pln_type"/>
</dbReference>
<dbReference type="GO" id="GO:0005524">
    <property type="term" value="F:ATP binding"/>
    <property type="evidence" value="ECO:0007669"/>
    <property type="project" value="UniProtKB-UniRule"/>
</dbReference>
<dbReference type="PANTHER" id="PTHR34378">
    <property type="entry name" value="GLUTAMATE--CYSTEINE LIGASE, CHLOROPLASTIC"/>
    <property type="match status" value="1"/>
</dbReference>